<keyword evidence="3" id="KW-1185">Reference proteome</keyword>
<dbReference type="Gene3D" id="3.30.200.20">
    <property type="entry name" value="Phosphorylase Kinase, domain 1"/>
    <property type="match status" value="1"/>
</dbReference>
<protein>
    <submittedName>
        <fullName evidence="1">(wild Malaysian banana) hypothetical protein</fullName>
    </submittedName>
</protein>
<gene>
    <name evidence="1" type="ORF">GSMUA_01890.1</name>
</gene>
<name>A0A804LB26_MUSAM</name>
<dbReference type="EMBL" id="HG996475">
    <property type="protein sequence ID" value="CAG1865439.1"/>
    <property type="molecule type" value="Genomic_DNA"/>
</dbReference>
<accession>A0A804LB26</accession>
<dbReference type="EnsemblPlants" id="Ma11_t23270.1">
    <property type="protein sequence ID" value="Ma11_p23270.1"/>
    <property type="gene ID" value="Ma11_g23270"/>
</dbReference>
<dbReference type="AlphaFoldDB" id="A0A804LB26"/>
<sequence length="92" mass="10696">MFWLICKQSFYGARTLTFMMLNLEISQAIIFPWSQLLQREANKRLGSRSGPGSSGNEIENHKWFKSITWKKLMQREIRPSVSGHGCISNFDE</sequence>
<evidence type="ECO:0000313" key="1">
    <source>
        <dbReference type="EMBL" id="CAG1865439.1"/>
    </source>
</evidence>
<dbReference type="Gramene" id="Ma11_t23270.1">
    <property type="protein sequence ID" value="Ma11_p23270.1"/>
    <property type="gene ID" value="Ma11_g23270"/>
</dbReference>
<organism evidence="2 3">
    <name type="scientific">Musa acuminata subsp. malaccensis</name>
    <name type="common">Wild banana</name>
    <name type="synonym">Musa malaccensis</name>
    <dbReference type="NCBI Taxonomy" id="214687"/>
    <lineage>
        <taxon>Eukaryota</taxon>
        <taxon>Viridiplantae</taxon>
        <taxon>Streptophyta</taxon>
        <taxon>Embryophyta</taxon>
        <taxon>Tracheophyta</taxon>
        <taxon>Spermatophyta</taxon>
        <taxon>Magnoliopsida</taxon>
        <taxon>Liliopsida</taxon>
        <taxon>Zingiberales</taxon>
        <taxon>Musaceae</taxon>
        <taxon>Musa</taxon>
    </lineage>
</organism>
<reference evidence="2" key="2">
    <citation type="submission" date="2021-05" db="UniProtKB">
        <authorList>
            <consortium name="EnsemblPlants"/>
        </authorList>
    </citation>
    <scope>IDENTIFICATION</scope>
    <source>
        <strain evidence="2">subsp. malaccensis</strain>
    </source>
</reference>
<evidence type="ECO:0000313" key="2">
    <source>
        <dbReference type="EnsemblPlants" id="Ma11_p23270.1"/>
    </source>
</evidence>
<dbReference type="Gene3D" id="1.10.510.10">
    <property type="entry name" value="Transferase(Phosphotransferase) domain 1"/>
    <property type="match status" value="1"/>
</dbReference>
<reference evidence="1" key="1">
    <citation type="submission" date="2021-03" db="EMBL/GenBank/DDBJ databases">
        <authorList>
            <consortium name="Genoscope - CEA"/>
            <person name="William W."/>
        </authorList>
    </citation>
    <scope>NUCLEOTIDE SEQUENCE</scope>
    <source>
        <strain evidence="1">Doubled-haploid Pahang</strain>
    </source>
</reference>
<evidence type="ECO:0000313" key="3">
    <source>
        <dbReference type="Proteomes" id="UP000012960"/>
    </source>
</evidence>
<dbReference type="InParanoid" id="A0A804LB26"/>
<dbReference type="Proteomes" id="UP000012960">
    <property type="component" value="Unplaced"/>
</dbReference>
<proteinExistence type="predicted"/>